<dbReference type="PANTHER" id="PTHR12101:SF18">
    <property type="entry name" value="POPEYE DOMAIN-CONTAINING PROTEIN 3"/>
    <property type="match status" value="1"/>
</dbReference>
<dbReference type="GO" id="GO:0007519">
    <property type="term" value="P:skeletal muscle tissue development"/>
    <property type="evidence" value="ECO:0007669"/>
    <property type="project" value="TreeGrafter"/>
</dbReference>
<comment type="similarity">
    <text evidence="2">Belongs to the popeye family.</text>
</comment>
<feature type="region of interest" description="Disordered" evidence="6">
    <location>
        <begin position="277"/>
        <end position="300"/>
    </location>
</feature>
<dbReference type="EMBL" id="JAICCE010000006">
    <property type="protein sequence ID" value="KAG9276465.1"/>
    <property type="molecule type" value="Genomic_DNA"/>
</dbReference>
<dbReference type="OrthoDB" id="425611at2759"/>
<protein>
    <submittedName>
        <fullName evidence="9">Popeye domain cAMP effector 3</fullName>
    </submittedName>
    <submittedName>
        <fullName evidence="8">Popeye domain-containing protein 3</fullName>
    </submittedName>
</protein>
<evidence type="ECO:0000313" key="10">
    <source>
        <dbReference type="Proteomes" id="UP000694621"/>
    </source>
</evidence>
<feature type="domain" description="POPDC1-3" evidence="7">
    <location>
        <begin position="27"/>
        <end position="252"/>
    </location>
</feature>
<evidence type="ECO:0000256" key="6">
    <source>
        <dbReference type="SAM" id="MobiDB-lite"/>
    </source>
</evidence>
<dbReference type="Proteomes" id="UP000694621">
    <property type="component" value="Unplaced"/>
</dbReference>
<dbReference type="InterPro" id="IPR055272">
    <property type="entry name" value="POPDC1-3_dom"/>
</dbReference>
<dbReference type="OMA" id="HMPGPEL"/>
<dbReference type="AlphaFoldDB" id="A0A8B9JCY8"/>
<evidence type="ECO:0000313" key="8">
    <source>
        <dbReference type="EMBL" id="KAG9276465.1"/>
    </source>
</evidence>
<evidence type="ECO:0000256" key="3">
    <source>
        <dbReference type="ARBA" id="ARBA00022692"/>
    </source>
</evidence>
<dbReference type="InterPro" id="IPR006916">
    <property type="entry name" value="POPDC1-3"/>
</dbReference>
<evidence type="ECO:0000256" key="1">
    <source>
        <dbReference type="ARBA" id="ARBA00004141"/>
    </source>
</evidence>
<evidence type="ECO:0000256" key="4">
    <source>
        <dbReference type="ARBA" id="ARBA00022989"/>
    </source>
</evidence>
<evidence type="ECO:0000256" key="2">
    <source>
        <dbReference type="ARBA" id="ARBA00007146"/>
    </source>
</evidence>
<organism evidence="9 10">
    <name type="scientific">Astyanax mexicanus</name>
    <name type="common">Blind cave fish</name>
    <name type="synonym">Astyanax fasciatus mexicanus</name>
    <dbReference type="NCBI Taxonomy" id="7994"/>
    <lineage>
        <taxon>Eukaryota</taxon>
        <taxon>Metazoa</taxon>
        <taxon>Chordata</taxon>
        <taxon>Craniata</taxon>
        <taxon>Vertebrata</taxon>
        <taxon>Euteleostomi</taxon>
        <taxon>Actinopterygii</taxon>
        <taxon>Neopterygii</taxon>
        <taxon>Teleostei</taxon>
        <taxon>Ostariophysi</taxon>
        <taxon>Characiformes</taxon>
        <taxon>Characoidei</taxon>
        <taxon>Acestrorhamphidae</taxon>
        <taxon>Acestrorhamphinae</taxon>
        <taxon>Astyanax</taxon>
    </lineage>
</organism>
<keyword evidence="5" id="KW-0472">Membrane</keyword>
<evidence type="ECO:0000313" key="11">
    <source>
        <dbReference type="Proteomes" id="UP000752171"/>
    </source>
</evidence>
<comment type="subcellular location">
    <subcellularLocation>
        <location evidence="1">Membrane</location>
        <topology evidence="1">Multi-pass membrane protein</topology>
    </subcellularLocation>
</comment>
<dbReference type="InterPro" id="IPR018490">
    <property type="entry name" value="cNMP-bd_dom_sf"/>
</dbReference>
<gene>
    <name evidence="8" type="primary">POPDC3</name>
    <name evidence="8" type="ORF">AMEX_G8779</name>
</gene>
<dbReference type="PANTHER" id="PTHR12101">
    <property type="entry name" value="POPEYE DOMAIN CONTAINING PROTEIN"/>
    <property type="match status" value="1"/>
</dbReference>
<dbReference type="GO" id="GO:0007507">
    <property type="term" value="P:heart development"/>
    <property type="evidence" value="ECO:0007669"/>
    <property type="project" value="TreeGrafter"/>
</dbReference>
<sequence length="300" mass="33701">MDPTAASRSGNLSLSEHPECSEWQETPEGAVFHLAHMLLVLGFMGGSGVYGLLYMFSFLALGFLCCCLHAWSEPCAPDASAWPCALAVLCVAQALHVAHRARAVAFGGELQDLYARLFRRLGVSLAQFGEIVACSEDQIHTMEKDHFFAIEGKTPIDKLSVLLSGRVRVSVNGEFLHHIHPFQFLDSPEWDSLRPSEEGLFQVTLRADSRCRYVAWRRKKLYLLFAQHRYIARIFALLVRNDIADKLFSLNTAALDEKGFRYDLRLPSFCHAPQVERTGLVPPPRPSRNRKTTKPVESKS</sequence>
<keyword evidence="3" id="KW-0812">Transmembrane</keyword>
<proteinExistence type="inferred from homology"/>
<evidence type="ECO:0000313" key="9">
    <source>
        <dbReference type="Ensembl" id="ENSAMXP00005019030.1"/>
    </source>
</evidence>
<reference evidence="8 11" key="1">
    <citation type="submission" date="2021-07" db="EMBL/GenBank/DDBJ databases">
        <authorList>
            <person name="Imarazene B."/>
            <person name="Zahm M."/>
            <person name="Klopp C."/>
            <person name="Cabau C."/>
            <person name="Beille S."/>
            <person name="Jouanno E."/>
            <person name="Castinel A."/>
            <person name="Lluch J."/>
            <person name="Gil L."/>
            <person name="Kuchtly C."/>
            <person name="Lopez Roques C."/>
            <person name="Donnadieu C."/>
            <person name="Parrinello H."/>
            <person name="Journot L."/>
            <person name="Du K."/>
            <person name="Schartl M."/>
            <person name="Retaux S."/>
            <person name="Guiguen Y."/>
        </authorList>
    </citation>
    <scope>NUCLEOTIDE SEQUENCE [LARGE SCALE GENOMIC DNA]</scope>
    <source>
        <strain evidence="8">Pach_M1</strain>
        <tissue evidence="8">Testis</tissue>
    </source>
</reference>
<evidence type="ECO:0000259" key="7">
    <source>
        <dbReference type="Pfam" id="PF04831"/>
    </source>
</evidence>
<name>A0A8B9JCY8_ASTMX</name>
<dbReference type="Proteomes" id="UP000752171">
    <property type="component" value="Unassembled WGS sequence"/>
</dbReference>
<dbReference type="GO" id="GO:0042391">
    <property type="term" value="P:regulation of membrane potential"/>
    <property type="evidence" value="ECO:0007669"/>
    <property type="project" value="TreeGrafter"/>
</dbReference>
<evidence type="ECO:0000256" key="5">
    <source>
        <dbReference type="ARBA" id="ARBA00023136"/>
    </source>
</evidence>
<accession>A0A8B9JCY8</accession>
<reference evidence="9" key="2">
    <citation type="submission" date="2025-05" db="UniProtKB">
        <authorList>
            <consortium name="Ensembl"/>
        </authorList>
    </citation>
    <scope>IDENTIFICATION</scope>
</reference>
<dbReference type="Ensembl" id="ENSAMXT00005021035.1">
    <property type="protein sequence ID" value="ENSAMXP00005019030.1"/>
    <property type="gene ID" value="ENSAMXG00005009902.1"/>
</dbReference>
<dbReference type="GO" id="GO:0042383">
    <property type="term" value="C:sarcolemma"/>
    <property type="evidence" value="ECO:0007669"/>
    <property type="project" value="TreeGrafter"/>
</dbReference>
<keyword evidence="4" id="KW-1133">Transmembrane helix</keyword>
<dbReference type="SUPFAM" id="SSF51206">
    <property type="entry name" value="cAMP-binding domain-like"/>
    <property type="match status" value="1"/>
</dbReference>
<dbReference type="GO" id="GO:0030552">
    <property type="term" value="F:cAMP binding"/>
    <property type="evidence" value="ECO:0007669"/>
    <property type="project" value="TreeGrafter"/>
</dbReference>
<dbReference type="Pfam" id="PF04831">
    <property type="entry name" value="POPDC1-3"/>
    <property type="match status" value="1"/>
</dbReference>
<dbReference type="GO" id="GO:0051146">
    <property type="term" value="P:striated muscle cell differentiation"/>
    <property type="evidence" value="ECO:0007669"/>
    <property type="project" value="TreeGrafter"/>
</dbReference>